<dbReference type="Proteomes" id="UP000290545">
    <property type="component" value="Unassembled WGS sequence"/>
</dbReference>
<protein>
    <submittedName>
        <fullName evidence="1">Uncharacterized protein</fullName>
    </submittedName>
</protein>
<dbReference type="RefSeq" id="WP_129004482.1">
    <property type="nucleotide sequence ID" value="NZ_SDHZ01000002.1"/>
</dbReference>
<reference evidence="1 2" key="1">
    <citation type="submission" date="2019-01" db="EMBL/GenBank/DDBJ databases">
        <title>Filimonas sp. strain TTM-71.</title>
        <authorList>
            <person name="Chen W.-M."/>
        </authorList>
    </citation>
    <scope>NUCLEOTIDE SEQUENCE [LARGE SCALE GENOMIC DNA]</scope>
    <source>
        <strain evidence="1 2">TTM-71</strain>
    </source>
</reference>
<comment type="caution">
    <text evidence="1">The sequence shown here is derived from an EMBL/GenBank/DDBJ whole genome shotgun (WGS) entry which is preliminary data.</text>
</comment>
<keyword evidence="2" id="KW-1185">Reference proteome</keyword>
<proteinExistence type="predicted"/>
<evidence type="ECO:0000313" key="1">
    <source>
        <dbReference type="EMBL" id="RXK83429.1"/>
    </source>
</evidence>
<accession>A0A4Q1D4S4</accession>
<dbReference type="EMBL" id="SDHZ01000002">
    <property type="protein sequence ID" value="RXK83429.1"/>
    <property type="molecule type" value="Genomic_DNA"/>
</dbReference>
<dbReference type="AlphaFoldDB" id="A0A4Q1D4S4"/>
<name>A0A4Q1D4S4_9BACT</name>
<evidence type="ECO:0000313" key="2">
    <source>
        <dbReference type="Proteomes" id="UP000290545"/>
    </source>
</evidence>
<sequence length="123" mass="13067">MAKQTGPVIREGTIGKLNFYKRGGKGFLRKKSNLTGKRWFSDPAFAGSRKSAANMAQASILASAAYNGIPKLQRCFADYRRLAGIACKILSAGGSEQQAQDMLAQEAAQICLRPAVEGGEGNG</sequence>
<dbReference type="OrthoDB" id="672632at2"/>
<organism evidence="1 2">
    <name type="scientific">Filimonas effusa</name>
    <dbReference type="NCBI Taxonomy" id="2508721"/>
    <lineage>
        <taxon>Bacteria</taxon>
        <taxon>Pseudomonadati</taxon>
        <taxon>Bacteroidota</taxon>
        <taxon>Chitinophagia</taxon>
        <taxon>Chitinophagales</taxon>
        <taxon>Chitinophagaceae</taxon>
        <taxon>Filimonas</taxon>
    </lineage>
</organism>
<gene>
    <name evidence="1" type="ORF">ESB13_15145</name>
</gene>